<feature type="domain" description="HTH gntR-type" evidence="5">
    <location>
        <begin position="13"/>
        <end position="80"/>
    </location>
</feature>
<accession>A0ABV3HQP5</accession>
<dbReference type="PROSITE" id="PS50949">
    <property type="entry name" value="HTH_GNTR"/>
    <property type="match status" value="1"/>
</dbReference>
<name>A0ABV3HQP5_9ACTN</name>
<dbReference type="Pfam" id="PF00392">
    <property type="entry name" value="GntR"/>
    <property type="match status" value="1"/>
</dbReference>
<proteinExistence type="predicted"/>
<evidence type="ECO:0000313" key="6">
    <source>
        <dbReference type="EMBL" id="MEV4680886.1"/>
    </source>
</evidence>
<evidence type="ECO:0000256" key="4">
    <source>
        <dbReference type="SAM" id="MobiDB-lite"/>
    </source>
</evidence>
<evidence type="ECO:0000256" key="3">
    <source>
        <dbReference type="ARBA" id="ARBA00023163"/>
    </source>
</evidence>
<comment type="caution">
    <text evidence="6">The sequence shown here is derived from an EMBL/GenBank/DDBJ whole genome shotgun (WGS) entry which is preliminary data.</text>
</comment>
<keyword evidence="7" id="KW-1185">Reference proteome</keyword>
<dbReference type="EMBL" id="JBFAQK010000008">
    <property type="protein sequence ID" value="MEV4680886.1"/>
    <property type="molecule type" value="Genomic_DNA"/>
</dbReference>
<dbReference type="InterPro" id="IPR000524">
    <property type="entry name" value="Tscrpt_reg_HTH_GntR"/>
</dbReference>
<sequence>MTHEQQAVAARGRPSYGEVADALTERIRTGLLRAGERMPTQEQLAAEFGVERRTVRQALELLRDAGLITEGGKGAPARVSVPSPRDAEETPRTTAAALGPRLIAAFEKPSVRVDAICLTTETLNQALAEPLRRVQAREIVTPESVRVRVLVPAHDVRLAFPRPAEGAADDDKVHRHWQVRRDGHGRGLLLSLEALATRGIDVEVTLRTLPFTPPVKLYLLNGAEALFAYYNVHERTERIAGTDTRIFDALGSDSTLFPFESGGGRRDQAFVAQSQTWFDSLWGTLAADVVFDG</sequence>
<dbReference type="SUPFAM" id="SSF46785">
    <property type="entry name" value="Winged helix' DNA-binding domain"/>
    <property type="match status" value="1"/>
</dbReference>
<dbReference type="RefSeq" id="WP_364590363.1">
    <property type="nucleotide sequence ID" value="NZ_JBFAQK010000008.1"/>
</dbReference>
<dbReference type="SMART" id="SM00345">
    <property type="entry name" value="HTH_GNTR"/>
    <property type="match status" value="1"/>
</dbReference>
<dbReference type="PRINTS" id="PR00035">
    <property type="entry name" value="HTHGNTR"/>
</dbReference>
<protein>
    <submittedName>
        <fullName evidence="6">Winged helix-turn-helix domain-containing protein</fullName>
    </submittedName>
</protein>
<keyword evidence="2" id="KW-0238">DNA-binding</keyword>
<dbReference type="CDD" id="cd07377">
    <property type="entry name" value="WHTH_GntR"/>
    <property type="match status" value="1"/>
</dbReference>
<dbReference type="Proteomes" id="UP001552521">
    <property type="component" value="Unassembled WGS sequence"/>
</dbReference>
<keyword evidence="1" id="KW-0805">Transcription regulation</keyword>
<dbReference type="InterPro" id="IPR036390">
    <property type="entry name" value="WH_DNA-bd_sf"/>
</dbReference>
<evidence type="ECO:0000259" key="5">
    <source>
        <dbReference type="PROSITE" id="PS50949"/>
    </source>
</evidence>
<evidence type="ECO:0000313" key="7">
    <source>
        <dbReference type="Proteomes" id="UP001552521"/>
    </source>
</evidence>
<dbReference type="Gene3D" id="1.10.10.10">
    <property type="entry name" value="Winged helix-like DNA-binding domain superfamily/Winged helix DNA-binding domain"/>
    <property type="match status" value="1"/>
</dbReference>
<gene>
    <name evidence="6" type="ORF">AB0K36_08935</name>
</gene>
<evidence type="ECO:0000256" key="1">
    <source>
        <dbReference type="ARBA" id="ARBA00023015"/>
    </source>
</evidence>
<organism evidence="6 7">
    <name type="scientific">Streptomyces kurssanovii</name>
    <dbReference type="NCBI Taxonomy" id="67312"/>
    <lineage>
        <taxon>Bacteria</taxon>
        <taxon>Bacillati</taxon>
        <taxon>Actinomycetota</taxon>
        <taxon>Actinomycetes</taxon>
        <taxon>Kitasatosporales</taxon>
        <taxon>Streptomycetaceae</taxon>
        <taxon>Streptomyces</taxon>
    </lineage>
</organism>
<feature type="region of interest" description="Disordered" evidence="4">
    <location>
        <begin position="72"/>
        <end position="93"/>
    </location>
</feature>
<dbReference type="InterPro" id="IPR036388">
    <property type="entry name" value="WH-like_DNA-bd_sf"/>
</dbReference>
<dbReference type="InterPro" id="IPR050679">
    <property type="entry name" value="Bact_HTH_transcr_reg"/>
</dbReference>
<keyword evidence="3" id="KW-0804">Transcription</keyword>
<dbReference type="PANTHER" id="PTHR44846">
    <property type="entry name" value="MANNOSYL-D-GLYCERATE TRANSPORT/METABOLISM SYSTEM REPRESSOR MNGR-RELATED"/>
    <property type="match status" value="1"/>
</dbReference>
<reference evidence="6 7" key="1">
    <citation type="submission" date="2024-06" db="EMBL/GenBank/DDBJ databases">
        <title>The Natural Products Discovery Center: Release of the First 8490 Sequenced Strains for Exploring Actinobacteria Biosynthetic Diversity.</title>
        <authorList>
            <person name="Kalkreuter E."/>
            <person name="Kautsar S.A."/>
            <person name="Yang D."/>
            <person name="Bader C.D."/>
            <person name="Teijaro C.N."/>
            <person name="Fluegel L."/>
            <person name="Davis C.M."/>
            <person name="Simpson J.R."/>
            <person name="Lauterbach L."/>
            <person name="Steele A.D."/>
            <person name="Gui C."/>
            <person name="Meng S."/>
            <person name="Li G."/>
            <person name="Viehrig K."/>
            <person name="Ye F."/>
            <person name="Su P."/>
            <person name="Kiefer A.F."/>
            <person name="Nichols A."/>
            <person name="Cepeda A.J."/>
            <person name="Yan W."/>
            <person name="Fan B."/>
            <person name="Jiang Y."/>
            <person name="Adhikari A."/>
            <person name="Zheng C.-J."/>
            <person name="Schuster L."/>
            <person name="Cowan T.M."/>
            <person name="Smanski M.J."/>
            <person name="Chevrette M.G."/>
            <person name="De Carvalho L.P.S."/>
            <person name="Shen B."/>
        </authorList>
    </citation>
    <scope>NUCLEOTIDE SEQUENCE [LARGE SCALE GENOMIC DNA]</scope>
    <source>
        <strain evidence="6 7">NPDC049344</strain>
    </source>
</reference>
<dbReference type="PANTHER" id="PTHR44846:SF17">
    <property type="entry name" value="GNTR-FAMILY TRANSCRIPTIONAL REGULATOR"/>
    <property type="match status" value="1"/>
</dbReference>
<evidence type="ECO:0000256" key="2">
    <source>
        <dbReference type="ARBA" id="ARBA00023125"/>
    </source>
</evidence>